<proteinExistence type="predicted"/>
<dbReference type="OrthoDB" id="4562648at2"/>
<feature type="region of interest" description="Disordered" evidence="1">
    <location>
        <begin position="40"/>
        <end position="61"/>
    </location>
</feature>
<sequence>MAEKIEVDVDALTRAADLPEDVSHRVRGVIDTLHSTLAGIENDSTNQPWGNDKSGKKFADGDKGYKATRANMVDGGYSMADALFQFAEGERSAADQFRAAEQGSTEGLGGRS</sequence>
<evidence type="ECO:0008006" key="4">
    <source>
        <dbReference type="Google" id="ProtNLM"/>
    </source>
</evidence>
<protein>
    <recommendedName>
        <fullName evidence="4">WXG100 family type VII secretion target</fullName>
    </recommendedName>
</protein>
<organism evidence="2 3">
    <name type="scientific">Nocardia nova</name>
    <dbReference type="NCBI Taxonomy" id="37330"/>
    <lineage>
        <taxon>Bacteria</taxon>
        <taxon>Bacillati</taxon>
        <taxon>Actinomycetota</taxon>
        <taxon>Actinomycetes</taxon>
        <taxon>Mycobacteriales</taxon>
        <taxon>Nocardiaceae</taxon>
        <taxon>Nocardia</taxon>
    </lineage>
</organism>
<dbReference type="Gene3D" id="1.10.287.1060">
    <property type="entry name" value="ESAT-6-like"/>
    <property type="match status" value="1"/>
</dbReference>
<accession>A0A2S6AY56</accession>
<dbReference type="RefSeq" id="WP_104373811.1">
    <property type="nucleotide sequence ID" value="NZ_PSZC01000001.1"/>
</dbReference>
<evidence type="ECO:0000313" key="3">
    <source>
        <dbReference type="Proteomes" id="UP000239874"/>
    </source>
</evidence>
<comment type="caution">
    <text evidence="2">The sequence shown here is derived from an EMBL/GenBank/DDBJ whole genome shotgun (WGS) entry which is preliminary data.</text>
</comment>
<evidence type="ECO:0000256" key="1">
    <source>
        <dbReference type="SAM" id="MobiDB-lite"/>
    </source>
</evidence>
<dbReference type="EMBL" id="PSZC01000001">
    <property type="protein sequence ID" value="PPJ40138.1"/>
    <property type="molecule type" value="Genomic_DNA"/>
</dbReference>
<dbReference type="Proteomes" id="UP000239874">
    <property type="component" value="Unassembled WGS sequence"/>
</dbReference>
<reference evidence="2 3" key="1">
    <citation type="submission" date="2018-02" db="EMBL/GenBank/DDBJ databases">
        <title>8 Nocardia nova and 1 Nocardia cyriacigeorgica strain used for evolution to TMP-SMX.</title>
        <authorList>
            <person name="Mehta H."/>
            <person name="Weng J."/>
            <person name="Shamoo Y."/>
        </authorList>
    </citation>
    <scope>NUCLEOTIDE SEQUENCE [LARGE SCALE GENOMIC DNA]</scope>
    <source>
        <strain evidence="2 3">MDA3139</strain>
    </source>
</reference>
<name>A0A2S6AY56_9NOCA</name>
<evidence type="ECO:0000313" key="2">
    <source>
        <dbReference type="EMBL" id="PPJ40138.1"/>
    </source>
</evidence>
<gene>
    <name evidence="2" type="ORF">C5E45_03460</name>
</gene>
<dbReference type="AlphaFoldDB" id="A0A2S6AY56"/>